<organism evidence="1 2">
    <name type="scientific">Parascaris equorum</name>
    <name type="common">Equine roundworm</name>
    <dbReference type="NCBI Taxonomy" id="6256"/>
    <lineage>
        <taxon>Eukaryota</taxon>
        <taxon>Metazoa</taxon>
        <taxon>Ecdysozoa</taxon>
        <taxon>Nematoda</taxon>
        <taxon>Chromadorea</taxon>
        <taxon>Rhabditida</taxon>
        <taxon>Spirurina</taxon>
        <taxon>Ascaridomorpha</taxon>
        <taxon>Ascaridoidea</taxon>
        <taxon>Ascarididae</taxon>
        <taxon>Parascaris</taxon>
    </lineage>
</organism>
<sequence length="108" mass="12903">MRENASEKRRDELEESTVAAVMAQKRNQNDQLNNRVAKVVEATDEQLLEEGRRNPEALRRFAFYNNEHWRRLYENWPWIRIPDVSEETTGVFYGVHHLVQSADIKQNY</sequence>
<dbReference type="Proteomes" id="UP000887564">
    <property type="component" value="Unplaced"/>
</dbReference>
<protein>
    <submittedName>
        <fullName evidence="2">Uncharacterized protein</fullName>
    </submittedName>
</protein>
<reference evidence="2" key="1">
    <citation type="submission" date="2022-11" db="UniProtKB">
        <authorList>
            <consortium name="WormBaseParasite"/>
        </authorList>
    </citation>
    <scope>IDENTIFICATION</scope>
</reference>
<dbReference type="WBParaSite" id="PEQ_0000378701-mRNA-1">
    <property type="protein sequence ID" value="PEQ_0000378701-mRNA-1"/>
    <property type="gene ID" value="PEQ_0000378701"/>
</dbReference>
<keyword evidence="1" id="KW-1185">Reference proteome</keyword>
<accession>A0A914RG81</accession>
<evidence type="ECO:0000313" key="2">
    <source>
        <dbReference type="WBParaSite" id="PEQ_0000378701-mRNA-1"/>
    </source>
</evidence>
<dbReference type="AlphaFoldDB" id="A0A914RG81"/>
<name>A0A914RG81_PAREQ</name>
<proteinExistence type="predicted"/>
<evidence type="ECO:0000313" key="1">
    <source>
        <dbReference type="Proteomes" id="UP000887564"/>
    </source>
</evidence>